<protein>
    <submittedName>
        <fullName evidence="6">Fatty-acyl-CoA synthase</fullName>
        <ecNumber evidence="6">6.2.1.-</ecNumber>
    </submittedName>
</protein>
<reference evidence="6 7" key="1">
    <citation type="submission" date="2020-07" db="EMBL/GenBank/DDBJ databases">
        <title>Sequencing the genomes of 1000 actinobacteria strains.</title>
        <authorList>
            <person name="Klenk H.-P."/>
        </authorList>
    </citation>
    <scope>NUCLEOTIDE SEQUENCE [LARGE SCALE GENOMIC DNA]</scope>
    <source>
        <strain evidence="6 7">DSM 18248</strain>
    </source>
</reference>
<keyword evidence="3" id="KW-0547">Nucleotide-binding</keyword>
<keyword evidence="7" id="KW-1185">Reference proteome</keyword>
<dbReference type="Gene3D" id="3.30.300.30">
    <property type="match status" value="1"/>
</dbReference>
<evidence type="ECO:0000256" key="3">
    <source>
        <dbReference type="ARBA" id="ARBA00022741"/>
    </source>
</evidence>
<evidence type="ECO:0000313" key="7">
    <source>
        <dbReference type="Proteomes" id="UP000537326"/>
    </source>
</evidence>
<keyword evidence="4" id="KW-0067">ATP-binding</keyword>
<evidence type="ECO:0000256" key="4">
    <source>
        <dbReference type="ARBA" id="ARBA00022840"/>
    </source>
</evidence>
<sequence length="548" mass="58670">MVEQRAQRAGVETTVRDLLLARADDTGDGLLFEDERHSWAEVVREGHQRAAALRTLLDDERPPHVGVLLENTPDFLLTLGAAALGGLVVVGLNPTRRGEALAADVHRTDCQLVLTDADHTELLDGLDDVPVVPVDAPDWADLLEQHADAGAPDVTIGPDDLLMLIFTSGTSGDPKAVRVTHAKVAGPGVMLAERFGLGSNDTAYLSMPLFHSNAVMAGWAPALAGGATVALARRFSASGFLPDVRRHGATYANYVGKPLSYVLATPAREDDADNPLRLVFGNEANERAIDEFATRFGCTVVDSYSSTENAVIVQRQPDMPAGSLGRPLPGVAVLDAETSLPTADAVFDDDGRLTNADEAIGELVNTAGSGAFAGYYNDPGAESERMRGGMYWSGDLAYRDAEGWVYFAGRTADWMRVDGENLAAAPLERIWLRHPAVTQAAVYAVPDPGPHGVGDQVVAALLADPPLDAAQVTRFLDAQPDLPTKGRPRWVRLLADLDELPRTATTKVLKRSLADEGPVAGRGRLLEREERGTTYADVTDLREVLDQV</sequence>
<dbReference type="AlphaFoldDB" id="A0A7Z0C208"/>
<keyword evidence="2 6" id="KW-0436">Ligase</keyword>
<comment type="similarity">
    <text evidence="1">Belongs to the ATP-dependent AMP-binding enzyme family.</text>
</comment>
<organism evidence="6 7">
    <name type="scientific">Nocardioides marinus</name>
    <dbReference type="NCBI Taxonomy" id="374514"/>
    <lineage>
        <taxon>Bacteria</taxon>
        <taxon>Bacillati</taxon>
        <taxon>Actinomycetota</taxon>
        <taxon>Actinomycetes</taxon>
        <taxon>Propionibacteriales</taxon>
        <taxon>Nocardioidaceae</taxon>
        <taxon>Nocardioides</taxon>
    </lineage>
</organism>
<evidence type="ECO:0000256" key="2">
    <source>
        <dbReference type="ARBA" id="ARBA00022598"/>
    </source>
</evidence>
<dbReference type="GO" id="GO:0044539">
    <property type="term" value="P:long-chain fatty acid import into cell"/>
    <property type="evidence" value="ECO:0007669"/>
    <property type="project" value="TreeGrafter"/>
</dbReference>
<dbReference type="GO" id="GO:0005524">
    <property type="term" value="F:ATP binding"/>
    <property type="evidence" value="ECO:0007669"/>
    <property type="project" value="UniProtKB-KW"/>
</dbReference>
<name>A0A7Z0C208_9ACTN</name>
<dbReference type="Pfam" id="PF00501">
    <property type="entry name" value="AMP-binding"/>
    <property type="match status" value="1"/>
</dbReference>
<dbReference type="GO" id="GO:0005324">
    <property type="term" value="F:long-chain fatty acid transmembrane transporter activity"/>
    <property type="evidence" value="ECO:0007669"/>
    <property type="project" value="TreeGrafter"/>
</dbReference>
<dbReference type="SUPFAM" id="SSF56801">
    <property type="entry name" value="Acetyl-CoA synthetase-like"/>
    <property type="match status" value="1"/>
</dbReference>
<evidence type="ECO:0000256" key="1">
    <source>
        <dbReference type="ARBA" id="ARBA00006432"/>
    </source>
</evidence>
<dbReference type="InterPro" id="IPR000873">
    <property type="entry name" value="AMP-dep_synth/lig_dom"/>
</dbReference>
<dbReference type="GO" id="GO:0004467">
    <property type="term" value="F:long-chain fatty acid-CoA ligase activity"/>
    <property type="evidence" value="ECO:0007669"/>
    <property type="project" value="TreeGrafter"/>
</dbReference>
<gene>
    <name evidence="6" type="ORF">BKA05_001830</name>
</gene>
<dbReference type="InterPro" id="IPR020845">
    <property type="entry name" value="AMP-binding_CS"/>
</dbReference>
<feature type="domain" description="AMP-dependent synthetase/ligase" evidence="5">
    <location>
        <begin position="32"/>
        <end position="376"/>
    </location>
</feature>
<dbReference type="InterPro" id="IPR042099">
    <property type="entry name" value="ANL_N_sf"/>
</dbReference>
<dbReference type="InterPro" id="IPR045851">
    <property type="entry name" value="AMP-bd_C_sf"/>
</dbReference>
<dbReference type="Gene3D" id="3.40.50.12780">
    <property type="entry name" value="N-terminal domain of ligase-like"/>
    <property type="match status" value="1"/>
</dbReference>
<dbReference type="RefSeq" id="WP_179531176.1">
    <property type="nucleotide sequence ID" value="NZ_BAAAPP010000003.1"/>
</dbReference>
<dbReference type="GO" id="GO:0005886">
    <property type="term" value="C:plasma membrane"/>
    <property type="evidence" value="ECO:0007669"/>
    <property type="project" value="TreeGrafter"/>
</dbReference>
<proteinExistence type="inferred from homology"/>
<dbReference type="PANTHER" id="PTHR43107">
    <property type="entry name" value="LONG-CHAIN FATTY ACID TRANSPORT PROTEIN"/>
    <property type="match status" value="1"/>
</dbReference>
<accession>A0A7Z0C208</accession>
<evidence type="ECO:0000313" key="6">
    <source>
        <dbReference type="EMBL" id="NYI10315.1"/>
    </source>
</evidence>
<dbReference type="PROSITE" id="PS00455">
    <property type="entry name" value="AMP_BINDING"/>
    <property type="match status" value="1"/>
</dbReference>
<evidence type="ECO:0000259" key="5">
    <source>
        <dbReference type="Pfam" id="PF00501"/>
    </source>
</evidence>
<dbReference type="EMBL" id="JACBZI010000001">
    <property type="protein sequence ID" value="NYI10315.1"/>
    <property type="molecule type" value="Genomic_DNA"/>
</dbReference>
<dbReference type="PANTHER" id="PTHR43107:SF15">
    <property type="entry name" value="FATTY ACID TRANSPORT PROTEIN 3, ISOFORM A"/>
    <property type="match status" value="1"/>
</dbReference>
<dbReference type="EC" id="6.2.1.-" evidence="6"/>
<dbReference type="Proteomes" id="UP000537326">
    <property type="component" value="Unassembled WGS sequence"/>
</dbReference>
<comment type="caution">
    <text evidence="6">The sequence shown here is derived from an EMBL/GenBank/DDBJ whole genome shotgun (WGS) entry which is preliminary data.</text>
</comment>